<keyword evidence="2" id="KW-0808">Transferase</keyword>
<evidence type="ECO:0000259" key="6">
    <source>
        <dbReference type="PROSITE" id="PS51934"/>
    </source>
</evidence>
<name>A0A9J7MYA7_BRAFL</name>
<reference evidence="8 9" key="2">
    <citation type="submission" date="2025-04" db="UniProtKB">
        <authorList>
            <consortium name="RefSeq"/>
        </authorList>
    </citation>
    <scope>IDENTIFICATION</scope>
    <source>
        <strain evidence="8 9">S238N-H82</strain>
        <tissue evidence="8 9">Testes</tissue>
    </source>
</reference>
<dbReference type="Pfam" id="PF04970">
    <property type="entry name" value="LRAT"/>
    <property type="match status" value="1"/>
</dbReference>
<evidence type="ECO:0000313" key="8">
    <source>
        <dbReference type="RefSeq" id="XP_035683283.1"/>
    </source>
</evidence>
<dbReference type="PANTHER" id="PTHR13943">
    <property type="entry name" value="HRAS-LIKE SUPPRESSOR - RELATED"/>
    <property type="match status" value="1"/>
</dbReference>
<reference evidence="7" key="1">
    <citation type="journal article" date="2020" name="Nat. Ecol. Evol.">
        <title>Deeply conserved synteny resolves early events in vertebrate evolution.</title>
        <authorList>
            <person name="Simakov O."/>
            <person name="Marletaz F."/>
            <person name="Yue J.X."/>
            <person name="O'Connell B."/>
            <person name="Jenkins J."/>
            <person name="Brandt A."/>
            <person name="Calef R."/>
            <person name="Tung C.H."/>
            <person name="Huang T.K."/>
            <person name="Schmutz J."/>
            <person name="Satoh N."/>
            <person name="Yu J.K."/>
            <person name="Putnam N.H."/>
            <person name="Green R.E."/>
            <person name="Rokhsar D.S."/>
        </authorList>
    </citation>
    <scope>NUCLEOTIDE SEQUENCE [LARGE SCALE GENOMIC DNA]</scope>
    <source>
        <strain evidence="7">S238N-H82</strain>
    </source>
</reference>
<dbReference type="Proteomes" id="UP000001554">
    <property type="component" value="Chromosome 8"/>
</dbReference>
<evidence type="ECO:0000256" key="3">
    <source>
        <dbReference type="ARBA" id="ARBA00022801"/>
    </source>
</evidence>
<proteinExistence type="inferred from homology"/>
<dbReference type="OMA" id="MEDSHLK"/>
<dbReference type="RefSeq" id="XP_035683284.1">
    <property type="nucleotide sequence ID" value="XM_035827391.1"/>
</dbReference>
<dbReference type="InterPro" id="IPR051496">
    <property type="entry name" value="H-rev107_PLA/AT"/>
</dbReference>
<organism evidence="7 10">
    <name type="scientific">Branchiostoma floridae</name>
    <name type="common">Florida lancelet</name>
    <name type="synonym">Amphioxus</name>
    <dbReference type="NCBI Taxonomy" id="7739"/>
    <lineage>
        <taxon>Eukaryota</taxon>
        <taxon>Metazoa</taxon>
        <taxon>Chordata</taxon>
        <taxon>Cephalochordata</taxon>
        <taxon>Leptocardii</taxon>
        <taxon>Amphioxiformes</taxon>
        <taxon>Branchiostomatidae</taxon>
        <taxon>Branchiostoma</taxon>
    </lineage>
</organism>
<feature type="domain" description="LRAT" evidence="6">
    <location>
        <begin position="29"/>
        <end position="127"/>
    </location>
</feature>
<dbReference type="RefSeq" id="XP_035683283.1">
    <property type="nucleotide sequence ID" value="XM_035827390.1"/>
</dbReference>
<evidence type="ECO:0000256" key="1">
    <source>
        <dbReference type="ARBA" id="ARBA00007824"/>
    </source>
</evidence>
<keyword evidence="5" id="KW-1133">Transmembrane helix</keyword>
<feature type="transmembrane region" description="Helical" evidence="5">
    <location>
        <begin position="130"/>
        <end position="151"/>
    </location>
</feature>
<protein>
    <submittedName>
        <fullName evidence="8 9">Phospholipase A and acyltransferase 2-like isoform X2</fullName>
    </submittedName>
</protein>
<evidence type="ECO:0000256" key="2">
    <source>
        <dbReference type="ARBA" id="ARBA00022679"/>
    </source>
</evidence>
<dbReference type="GO" id="GO:0006629">
    <property type="term" value="P:lipid metabolic process"/>
    <property type="evidence" value="ECO:0007669"/>
    <property type="project" value="UniProtKB-KW"/>
</dbReference>
<keyword evidence="5" id="KW-0472">Membrane</keyword>
<dbReference type="GeneID" id="118420541"/>
<keyword evidence="7" id="KW-1185">Reference proteome</keyword>
<comment type="similarity">
    <text evidence="1">Belongs to the H-rev107 family.</text>
</comment>
<evidence type="ECO:0000313" key="7">
    <source>
        <dbReference type="Proteomes" id="UP000001554"/>
    </source>
</evidence>
<dbReference type="InterPro" id="IPR007053">
    <property type="entry name" value="LRAT_dom"/>
</dbReference>
<accession>A0A9J7MYA7</accession>
<evidence type="ECO:0000256" key="4">
    <source>
        <dbReference type="ARBA" id="ARBA00023098"/>
    </source>
</evidence>
<gene>
    <name evidence="8 9 10" type="primary">LOC118420541</name>
</gene>
<dbReference type="GO" id="GO:0016787">
    <property type="term" value="F:hydrolase activity"/>
    <property type="evidence" value="ECO:0007669"/>
    <property type="project" value="UniProtKB-KW"/>
</dbReference>
<dbReference type="GO" id="GO:0016740">
    <property type="term" value="F:transferase activity"/>
    <property type="evidence" value="ECO:0007669"/>
    <property type="project" value="UniProtKB-KW"/>
</dbReference>
<dbReference type="PANTHER" id="PTHR13943:SF77">
    <property type="entry name" value="LRAT DOMAIN-CONTAINING PROTEIN"/>
    <property type="match status" value="1"/>
</dbReference>
<dbReference type="RefSeq" id="XP_035683285.1">
    <property type="nucleotide sequence ID" value="XM_035827392.1"/>
</dbReference>
<evidence type="ECO:0000313" key="9">
    <source>
        <dbReference type="RefSeq" id="XP_035683284.1"/>
    </source>
</evidence>
<keyword evidence="5" id="KW-0812">Transmembrane</keyword>
<dbReference type="PROSITE" id="PS51934">
    <property type="entry name" value="LRAT"/>
    <property type="match status" value="1"/>
</dbReference>
<keyword evidence="4" id="KW-0443">Lipid metabolism</keyword>
<dbReference type="Gene3D" id="3.90.1720.10">
    <property type="entry name" value="endopeptidase domain like (from Nostoc punctiforme)"/>
    <property type="match status" value="1"/>
</dbReference>
<dbReference type="AlphaFoldDB" id="A0A9J7MYA7"/>
<keyword evidence="3" id="KW-0378">Hydrolase</keyword>
<sequence length="152" mass="17155">MGDRHLKPSLELAEQVQAQPGDKLSYRTWSRSDNDLSEHHVIYVGNGQVVHYNDDQHIVVKAWLSQVTAGGRTEPVNLKGTFVTYSQAEVVTRAERLVGHSYRYDLMFSNCQNFANWCQTGKEQTGGTQVMTYIMGLGTVAVVVFILHHFLK</sequence>
<evidence type="ECO:0000313" key="10">
    <source>
        <dbReference type="RefSeq" id="XP_035683285.1"/>
    </source>
</evidence>
<evidence type="ECO:0000256" key="5">
    <source>
        <dbReference type="SAM" id="Phobius"/>
    </source>
</evidence>